<dbReference type="InterPro" id="IPR000253">
    <property type="entry name" value="FHA_dom"/>
</dbReference>
<dbReference type="PROSITE" id="PS50006">
    <property type="entry name" value="FHA_DOMAIN"/>
    <property type="match status" value="1"/>
</dbReference>
<evidence type="ECO:0000313" key="4">
    <source>
        <dbReference type="Proteomes" id="UP000031561"/>
    </source>
</evidence>
<feature type="compositionally biased region" description="Polar residues" evidence="1">
    <location>
        <begin position="65"/>
        <end position="83"/>
    </location>
</feature>
<feature type="domain" description="FHA" evidence="2">
    <location>
        <begin position="145"/>
        <end position="201"/>
    </location>
</feature>
<organism evidence="3 4">
    <name type="scientific">Lyngbya confervoides BDU141951</name>
    <dbReference type="NCBI Taxonomy" id="1574623"/>
    <lineage>
        <taxon>Bacteria</taxon>
        <taxon>Bacillati</taxon>
        <taxon>Cyanobacteriota</taxon>
        <taxon>Cyanophyceae</taxon>
        <taxon>Oscillatoriophycideae</taxon>
        <taxon>Oscillatoriales</taxon>
        <taxon>Microcoleaceae</taxon>
        <taxon>Lyngbya</taxon>
    </lineage>
</organism>
<dbReference type="Pfam" id="PF00498">
    <property type="entry name" value="FHA"/>
    <property type="match status" value="1"/>
</dbReference>
<dbReference type="AlphaFoldDB" id="A0ABD4T6U8"/>
<feature type="region of interest" description="Disordered" evidence="1">
    <location>
        <begin position="61"/>
        <end position="88"/>
    </location>
</feature>
<dbReference type="Proteomes" id="UP000031561">
    <property type="component" value="Unassembled WGS sequence"/>
</dbReference>
<name>A0ABD4T6U8_9CYAN</name>
<dbReference type="CDD" id="cd00060">
    <property type="entry name" value="FHA"/>
    <property type="match status" value="1"/>
</dbReference>
<proteinExistence type="predicted"/>
<dbReference type="RefSeq" id="WP_166275834.1">
    <property type="nucleotide sequence ID" value="NZ_JTHE03000088.1"/>
</dbReference>
<dbReference type="InterPro" id="IPR008984">
    <property type="entry name" value="SMAD_FHA_dom_sf"/>
</dbReference>
<keyword evidence="4" id="KW-1185">Reference proteome</keyword>
<reference evidence="3 4" key="1">
    <citation type="journal article" date="2015" name="Genome Announc.">
        <title>Draft Genome Sequence of Filamentous Marine Cyanobacterium Lyngbya confervoides Strain BDU141951.</title>
        <authorList>
            <person name="Chandrababunaidu M.M."/>
            <person name="Sen D."/>
            <person name="Tripathy S."/>
        </authorList>
    </citation>
    <scope>NUCLEOTIDE SEQUENCE [LARGE SCALE GENOMIC DNA]</scope>
    <source>
        <strain evidence="3 4">BDU141951</strain>
    </source>
</reference>
<dbReference type="SMART" id="SM00240">
    <property type="entry name" value="FHA"/>
    <property type="match status" value="1"/>
</dbReference>
<dbReference type="InterPro" id="IPR050923">
    <property type="entry name" value="Cell_Proc_Reg/RNA_Proc"/>
</dbReference>
<gene>
    <name evidence="3" type="ORF">QQ91_0015195</name>
</gene>
<sequence length="230" mass="25147">MIVCPNCLYQNPNGRQHCEACCAKLPNAVSCPQCGQSCLVDAFFCGCCGFVLAPVDTAPPPLEDSASSTLTPVTTASGQSTTIPPTPELSLKVVPENNPRNCRETLIMDNIVLSDIPKLEIPQVAYLYHWQSKSKLHLNGEQSVFKLGKRSKKSTPDINLGHLSHSEVISRHHANIFRKDNRFYIEDVGSANGTYLNNQRISCGDKHPLQAGDKISLGRGNLVTLIFELS</sequence>
<evidence type="ECO:0000256" key="1">
    <source>
        <dbReference type="SAM" id="MobiDB-lite"/>
    </source>
</evidence>
<dbReference type="Gene3D" id="2.60.200.20">
    <property type="match status" value="1"/>
</dbReference>
<dbReference type="PANTHER" id="PTHR23308">
    <property type="entry name" value="NUCLEAR INHIBITOR OF PROTEIN PHOSPHATASE-1"/>
    <property type="match status" value="1"/>
</dbReference>
<comment type="caution">
    <text evidence="3">The sequence shown here is derived from an EMBL/GenBank/DDBJ whole genome shotgun (WGS) entry which is preliminary data.</text>
</comment>
<accession>A0ABD4T6U8</accession>
<dbReference type="SUPFAM" id="SSF49879">
    <property type="entry name" value="SMAD/FHA domain"/>
    <property type="match status" value="1"/>
</dbReference>
<evidence type="ECO:0000313" key="3">
    <source>
        <dbReference type="EMBL" id="MCM1984169.1"/>
    </source>
</evidence>
<protein>
    <submittedName>
        <fullName evidence="3">FHA domain-containing protein</fullName>
    </submittedName>
</protein>
<evidence type="ECO:0000259" key="2">
    <source>
        <dbReference type="PROSITE" id="PS50006"/>
    </source>
</evidence>
<dbReference type="EMBL" id="JTHE03000088">
    <property type="protein sequence ID" value="MCM1984169.1"/>
    <property type="molecule type" value="Genomic_DNA"/>
</dbReference>